<organism evidence="1 2">
    <name type="scientific">Auriscalpium vulgare</name>
    <dbReference type="NCBI Taxonomy" id="40419"/>
    <lineage>
        <taxon>Eukaryota</taxon>
        <taxon>Fungi</taxon>
        <taxon>Dikarya</taxon>
        <taxon>Basidiomycota</taxon>
        <taxon>Agaricomycotina</taxon>
        <taxon>Agaricomycetes</taxon>
        <taxon>Russulales</taxon>
        <taxon>Auriscalpiaceae</taxon>
        <taxon>Auriscalpium</taxon>
    </lineage>
</organism>
<reference evidence="1" key="1">
    <citation type="submission" date="2021-02" db="EMBL/GenBank/DDBJ databases">
        <authorList>
            <consortium name="DOE Joint Genome Institute"/>
            <person name="Ahrendt S."/>
            <person name="Looney B.P."/>
            <person name="Miyauchi S."/>
            <person name="Morin E."/>
            <person name="Drula E."/>
            <person name="Courty P.E."/>
            <person name="Chicoki N."/>
            <person name="Fauchery L."/>
            <person name="Kohler A."/>
            <person name="Kuo A."/>
            <person name="Labutti K."/>
            <person name="Pangilinan J."/>
            <person name="Lipzen A."/>
            <person name="Riley R."/>
            <person name="Andreopoulos W."/>
            <person name="He G."/>
            <person name="Johnson J."/>
            <person name="Barry K.W."/>
            <person name="Grigoriev I.V."/>
            <person name="Nagy L."/>
            <person name="Hibbett D."/>
            <person name="Henrissat B."/>
            <person name="Matheny P.B."/>
            <person name="Labbe J."/>
            <person name="Martin F."/>
        </authorList>
    </citation>
    <scope>NUCLEOTIDE SEQUENCE</scope>
    <source>
        <strain evidence="1">FP105234-sp</strain>
    </source>
</reference>
<name>A0ACB8RA47_9AGAM</name>
<proteinExistence type="predicted"/>
<evidence type="ECO:0000313" key="2">
    <source>
        <dbReference type="Proteomes" id="UP000814033"/>
    </source>
</evidence>
<evidence type="ECO:0000313" key="1">
    <source>
        <dbReference type="EMBL" id="KAI0040757.1"/>
    </source>
</evidence>
<reference evidence="1" key="2">
    <citation type="journal article" date="2022" name="New Phytol.">
        <title>Evolutionary transition to the ectomycorrhizal habit in the genomes of a hyperdiverse lineage of mushroom-forming fungi.</title>
        <authorList>
            <person name="Looney B."/>
            <person name="Miyauchi S."/>
            <person name="Morin E."/>
            <person name="Drula E."/>
            <person name="Courty P.E."/>
            <person name="Kohler A."/>
            <person name="Kuo A."/>
            <person name="LaButti K."/>
            <person name="Pangilinan J."/>
            <person name="Lipzen A."/>
            <person name="Riley R."/>
            <person name="Andreopoulos W."/>
            <person name="He G."/>
            <person name="Johnson J."/>
            <person name="Nolan M."/>
            <person name="Tritt A."/>
            <person name="Barry K.W."/>
            <person name="Grigoriev I.V."/>
            <person name="Nagy L.G."/>
            <person name="Hibbett D."/>
            <person name="Henrissat B."/>
            <person name="Matheny P.B."/>
            <person name="Labbe J."/>
            <person name="Martin F.M."/>
        </authorList>
    </citation>
    <scope>NUCLEOTIDE SEQUENCE</scope>
    <source>
        <strain evidence="1">FP105234-sp</strain>
    </source>
</reference>
<gene>
    <name evidence="1" type="ORF">FA95DRAFT_1576768</name>
</gene>
<dbReference type="EMBL" id="MU276170">
    <property type="protein sequence ID" value="KAI0040757.1"/>
    <property type="molecule type" value="Genomic_DNA"/>
</dbReference>
<protein>
    <submittedName>
        <fullName evidence="1">Uncharacterized protein</fullName>
    </submittedName>
</protein>
<dbReference type="Proteomes" id="UP000814033">
    <property type="component" value="Unassembled WGS sequence"/>
</dbReference>
<sequence>MARSSSPGTWFHDDIRAPFHPTGFAMPECEETKARVSRVLAYGGDGQPLMIIVKQPTSQETTGSSTVPASFSGPSSVWIAGRSRSGKRIKLLNGLEELLFSVNVEVDHPTYSMPQLDRAVASEWGARLQLVTILALPTRNPAIPFHEWTAVGRDSGVSQVTGVLWNEQLCLSHVSLDLADEKNVLPMKNDSPSQARGWMRSRVGMISKASHELKQLHSCSPRTVFEDTKLFLHESKAHGRKPEAIATSTTNGARRAATTATLSSGQQARTGL</sequence>
<comment type="caution">
    <text evidence="1">The sequence shown here is derived from an EMBL/GenBank/DDBJ whole genome shotgun (WGS) entry which is preliminary data.</text>
</comment>
<keyword evidence="2" id="KW-1185">Reference proteome</keyword>
<accession>A0ACB8RA47</accession>